<dbReference type="AlphaFoldDB" id="A0A2K0SUP1"/>
<dbReference type="Proteomes" id="UP000236546">
    <property type="component" value="Unassembled WGS sequence"/>
</dbReference>
<sequence>MAARELIAILLNHTNGELAMDPQSACLEHGE</sequence>
<evidence type="ECO:0000313" key="1">
    <source>
        <dbReference type="EMBL" id="PNP36993.1"/>
    </source>
</evidence>
<evidence type="ECO:0000313" key="2">
    <source>
        <dbReference type="Proteomes" id="UP000236546"/>
    </source>
</evidence>
<organism evidence="1 2">
    <name type="scientific">Trichoderma gamsii</name>
    <dbReference type="NCBI Taxonomy" id="398673"/>
    <lineage>
        <taxon>Eukaryota</taxon>
        <taxon>Fungi</taxon>
        <taxon>Dikarya</taxon>
        <taxon>Ascomycota</taxon>
        <taxon>Pezizomycotina</taxon>
        <taxon>Sordariomycetes</taxon>
        <taxon>Hypocreomycetidae</taxon>
        <taxon>Hypocreales</taxon>
        <taxon>Hypocreaceae</taxon>
        <taxon>Trichoderma</taxon>
    </lineage>
</organism>
<accession>A0A2K0SUP1</accession>
<dbReference type="EMBL" id="MTYH01000288">
    <property type="protein sequence ID" value="PNP36993.1"/>
    <property type="molecule type" value="Genomic_DNA"/>
</dbReference>
<dbReference type="OrthoDB" id="3748548at2759"/>
<reference evidence="1 2" key="1">
    <citation type="submission" date="2017-02" db="EMBL/GenBank/DDBJ databases">
        <title>Genomes of Trichoderma spp. with biocontrol activity.</title>
        <authorList>
            <person name="Gardiner D."/>
            <person name="Kazan K."/>
            <person name="Vos C."/>
            <person name="Harvey P."/>
        </authorList>
    </citation>
    <scope>NUCLEOTIDE SEQUENCE [LARGE SCALE GENOMIC DNA]</scope>
    <source>
        <strain evidence="1 2">A5MH</strain>
    </source>
</reference>
<name>A0A2K0SUP1_9HYPO</name>
<comment type="caution">
    <text evidence="1">The sequence shown here is derived from an EMBL/GenBank/DDBJ whole genome shotgun (WGS) entry which is preliminary data.</text>
</comment>
<gene>
    <name evidence="1" type="ORF">TGAMA5MH_11110</name>
</gene>
<protein>
    <submittedName>
        <fullName evidence="1">Uncharacterized protein</fullName>
    </submittedName>
</protein>
<proteinExistence type="predicted"/>